<evidence type="ECO:0000313" key="7">
    <source>
        <dbReference type="EMBL" id="PQJ81924.1"/>
    </source>
</evidence>
<dbReference type="PROSITE" id="PS00194">
    <property type="entry name" value="THIOREDOXIN_1"/>
    <property type="match status" value="1"/>
</dbReference>
<keyword evidence="8" id="KW-1185">Reference proteome</keyword>
<gene>
    <name evidence="7" type="ORF">BTO16_04765</name>
</gene>
<evidence type="ECO:0000256" key="5">
    <source>
        <dbReference type="SAM" id="SignalP"/>
    </source>
</evidence>
<feature type="domain" description="Thioredoxin" evidence="6">
    <location>
        <begin position="321"/>
        <end position="457"/>
    </location>
</feature>
<dbReference type="InterPro" id="IPR000866">
    <property type="entry name" value="AhpC/TSA"/>
</dbReference>
<evidence type="ECO:0000256" key="4">
    <source>
        <dbReference type="ARBA" id="ARBA00023284"/>
    </source>
</evidence>
<evidence type="ECO:0000256" key="2">
    <source>
        <dbReference type="ARBA" id="ARBA00022748"/>
    </source>
</evidence>
<name>A0A2S7WWE5_9FLAO</name>
<sequence length="457" mass="51232">MLKHLFLISLFITSIGATAQTITLEFPYFAGQTYEFKIVQGNKHVVLQEDTIPKDGKVQLQILEKYKGYKGMAMWYLTNSKTGGGLELVINNEDFSVTCLQAVPTTQGIIYKNTKENIFEKSAQKEQQAIFAKHDAMLAATRAYDKNTPLYGSFNKEYNRILKEYATYVKKLKNTNLYAARFIEIINLTKGLGTIISQDEVLKAKNINAIIVNNLEYKVLYTSNFWGAVINTWVQLQTNVLKNDAQFTADAKTILNRISSDKVYTEFVEQLTKELTKVGKDSIITALTPAIKNAKKLENYNGVLSVYQKDLTGKAPSLVVHLVGEEAATVAQQQQPKVIDLAQLNNKYSVLVFYQSGCGPCKELMAGLQDNYKNLTTKGIEIISMASDTDAQEFKTTATQHPWAKKYCDLQGFHGINFKNYAVIGTPTLFVVNNEGIIIHKMNGMKELLAWSAALKE</sequence>
<organism evidence="7 8">
    <name type="scientific">Polaribacter glomeratus</name>
    <dbReference type="NCBI Taxonomy" id="102"/>
    <lineage>
        <taxon>Bacteria</taxon>
        <taxon>Pseudomonadati</taxon>
        <taxon>Bacteroidota</taxon>
        <taxon>Flavobacteriia</taxon>
        <taxon>Flavobacteriales</taxon>
        <taxon>Flavobacteriaceae</taxon>
    </lineage>
</organism>
<keyword evidence="2" id="KW-0201">Cytochrome c-type biogenesis</keyword>
<dbReference type="InterPro" id="IPR050553">
    <property type="entry name" value="Thioredoxin_ResA/DsbE_sf"/>
</dbReference>
<dbReference type="InterPro" id="IPR017937">
    <property type="entry name" value="Thioredoxin_CS"/>
</dbReference>
<dbReference type="GO" id="GO:0016491">
    <property type="term" value="F:oxidoreductase activity"/>
    <property type="evidence" value="ECO:0007669"/>
    <property type="project" value="InterPro"/>
</dbReference>
<evidence type="ECO:0000256" key="3">
    <source>
        <dbReference type="ARBA" id="ARBA00023157"/>
    </source>
</evidence>
<dbReference type="PANTHER" id="PTHR42852:SF6">
    <property type="entry name" value="THIOL:DISULFIDE INTERCHANGE PROTEIN DSBE"/>
    <property type="match status" value="1"/>
</dbReference>
<keyword evidence="3" id="KW-1015">Disulfide bond</keyword>
<proteinExistence type="predicted"/>
<dbReference type="EMBL" id="MSCM01000001">
    <property type="protein sequence ID" value="PQJ81924.1"/>
    <property type="molecule type" value="Genomic_DNA"/>
</dbReference>
<dbReference type="Gene3D" id="3.40.30.10">
    <property type="entry name" value="Glutaredoxin"/>
    <property type="match status" value="1"/>
</dbReference>
<reference evidence="7 8" key="1">
    <citation type="submission" date="2016-12" db="EMBL/GenBank/DDBJ databases">
        <title>Trade-off between light-utilization and light-protection in marine flavobacteria.</title>
        <authorList>
            <person name="Kumagai Y."/>
            <person name="Yoshizawa S."/>
            <person name="Kogure K."/>
            <person name="Iwasaki W."/>
        </authorList>
    </citation>
    <scope>NUCLEOTIDE SEQUENCE [LARGE SCALE GENOMIC DNA]</scope>
    <source>
        <strain evidence="7 8">ATCC 43844</strain>
    </source>
</reference>
<feature type="signal peptide" evidence="5">
    <location>
        <begin position="1"/>
        <end position="19"/>
    </location>
</feature>
<keyword evidence="5" id="KW-0732">Signal</keyword>
<dbReference type="Proteomes" id="UP000239068">
    <property type="component" value="Unassembled WGS sequence"/>
</dbReference>
<evidence type="ECO:0000313" key="8">
    <source>
        <dbReference type="Proteomes" id="UP000239068"/>
    </source>
</evidence>
<dbReference type="SUPFAM" id="SSF52833">
    <property type="entry name" value="Thioredoxin-like"/>
    <property type="match status" value="1"/>
</dbReference>
<dbReference type="InterPro" id="IPR013766">
    <property type="entry name" value="Thioredoxin_domain"/>
</dbReference>
<dbReference type="OrthoDB" id="997845at2"/>
<comment type="caution">
    <text evidence="7">The sequence shown here is derived from an EMBL/GenBank/DDBJ whole genome shotgun (WGS) entry which is preliminary data.</text>
</comment>
<protein>
    <recommendedName>
        <fullName evidence="6">Thioredoxin domain-containing protein</fullName>
    </recommendedName>
</protein>
<dbReference type="Pfam" id="PF00578">
    <property type="entry name" value="AhpC-TSA"/>
    <property type="match status" value="1"/>
</dbReference>
<feature type="chain" id="PRO_5015522473" description="Thioredoxin domain-containing protein" evidence="5">
    <location>
        <begin position="20"/>
        <end position="457"/>
    </location>
</feature>
<dbReference type="CDD" id="cd02966">
    <property type="entry name" value="TlpA_like_family"/>
    <property type="match status" value="1"/>
</dbReference>
<dbReference type="InterPro" id="IPR036249">
    <property type="entry name" value="Thioredoxin-like_sf"/>
</dbReference>
<keyword evidence="4" id="KW-0676">Redox-active center</keyword>
<evidence type="ECO:0000256" key="1">
    <source>
        <dbReference type="ARBA" id="ARBA00004196"/>
    </source>
</evidence>
<dbReference type="PROSITE" id="PS51352">
    <property type="entry name" value="THIOREDOXIN_2"/>
    <property type="match status" value="1"/>
</dbReference>
<dbReference type="AlphaFoldDB" id="A0A2S7WWE5"/>
<dbReference type="RefSeq" id="WP_105020494.1">
    <property type="nucleotide sequence ID" value="NZ_MSCM01000001.1"/>
</dbReference>
<dbReference type="GO" id="GO:0030313">
    <property type="term" value="C:cell envelope"/>
    <property type="evidence" value="ECO:0007669"/>
    <property type="project" value="UniProtKB-SubCell"/>
</dbReference>
<dbReference type="GO" id="GO:0016209">
    <property type="term" value="F:antioxidant activity"/>
    <property type="evidence" value="ECO:0007669"/>
    <property type="project" value="InterPro"/>
</dbReference>
<dbReference type="GO" id="GO:0017004">
    <property type="term" value="P:cytochrome complex assembly"/>
    <property type="evidence" value="ECO:0007669"/>
    <property type="project" value="UniProtKB-KW"/>
</dbReference>
<evidence type="ECO:0000259" key="6">
    <source>
        <dbReference type="PROSITE" id="PS51352"/>
    </source>
</evidence>
<dbReference type="PANTHER" id="PTHR42852">
    <property type="entry name" value="THIOL:DISULFIDE INTERCHANGE PROTEIN DSBE"/>
    <property type="match status" value="1"/>
</dbReference>
<accession>A0A2S7WWE5</accession>
<comment type="subcellular location">
    <subcellularLocation>
        <location evidence="1">Cell envelope</location>
    </subcellularLocation>
</comment>